<comment type="caution">
    <text evidence="5">The sequence shown here is derived from an EMBL/GenBank/DDBJ whole genome shotgun (WGS) entry which is preliminary data.</text>
</comment>
<sequence>MSTQDTPQESCEPDKRRVADQAYDALEAMISTLALKPGAPIVEAELIERTGLGRTPTREALMRLVSNGLIVQQPRRGLRVSEIRLAEHLDLIEARRVLERLIAATSARRATPQQRQDLLACAEAMVCASQASDLTAYMSSDQALDHVNHAACRNPFAVSAVIPMAIQCRRFWYAYQHQGDMTEGARCHMELAQAVAQGEPEPAAAASDALMDYLRGYAQKVIA</sequence>
<evidence type="ECO:0000256" key="2">
    <source>
        <dbReference type="ARBA" id="ARBA00023125"/>
    </source>
</evidence>
<dbReference type="AlphaFoldDB" id="A0A4R6QI13"/>
<dbReference type="Gene3D" id="1.10.10.10">
    <property type="entry name" value="Winged helix-like DNA-binding domain superfamily/Winged helix DNA-binding domain"/>
    <property type="match status" value="1"/>
</dbReference>
<dbReference type="SUPFAM" id="SSF48008">
    <property type="entry name" value="GntR ligand-binding domain-like"/>
    <property type="match status" value="1"/>
</dbReference>
<feature type="domain" description="HTH gntR-type" evidence="4">
    <location>
        <begin position="16"/>
        <end position="83"/>
    </location>
</feature>
<evidence type="ECO:0000256" key="1">
    <source>
        <dbReference type="ARBA" id="ARBA00023015"/>
    </source>
</evidence>
<keyword evidence="1" id="KW-0805">Transcription regulation</keyword>
<dbReference type="InterPro" id="IPR036390">
    <property type="entry name" value="WH_DNA-bd_sf"/>
</dbReference>
<accession>A0A4R6QI13</accession>
<protein>
    <submittedName>
        <fullName evidence="5">DNA-binding GntR family transcriptional regulator</fullName>
    </submittedName>
</protein>
<proteinExistence type="predicted"/>
<evidence type="ECO:0000313" key="5">
    <source>
        <dbReference type="EMBL" id="TDP62250.1"/>
    </source>
</evidence>
<dbReference type="GO" id="GO:0003677">
    <property type="term" value="F:DNA binding"/>
    <property type="evidence" value="ECO:0007669"/>
    <property type="project" value="UniProtKB-KW"/>
</dbReference>
<dbReference type="PANTHER" id="PTHR43537">
    <property type="entry name" value="TRANSCRIPTIONAL REGULATOR, GNTR FAMILY"/>
    <property type="match status" value="1"/>
</dbReference>
<dbReference type="CDD" id="cd07377">
    <property type="entry name" value="WHTH_GntR"/>
    <property type="match status" value="1"/>
</dbReference>
<dbReference type="EMBL" id="SNXS01000008">
    <property type="protein sequence ID" value="TDP62250.1"/>
    <property type="molecule type" value="Genomic_DNA"/>
</dbReference>
<dbReference type="Pfam" id="PF07729">
    <property type="entry name" value="FCD"/>
    <property type="match status" value="1"/>
</dbReference>
<keyword evidence="3" id="KW-0804">Transcription</keyword>
<dbReference type="GO" id="GO:0003700">
    <property type="term" value="F:DNA-binding transcription factor activity"/>
    <property type="evidence" value="ECO:0007669"/>
    <property type="project" value="InterPro"/>
</dbReference>
<keyword evidence="6" id="KW-1185">Reference proteome</keyword>
<dbReference type="SUPFAM" id="SSF46785">
    <property type="entry name" value="Winged helix' DNA-binding domain"/>
    <property type="match status" value="1"/>
</dbReference>
<name>A0A4R6QI13_9BURK</name>
<organism evidence="5 6">
    <name type="scientific">Roseateles toxinivorans</name>
    <dbReference type="NCBI Taxonomy" id="270368"/>
    <lineage>
        <taxon>Bacteria</taxon>
        <taxon>Pseudomonadati</taxon>
        <taxon>Pseudomonadota</taxon>
        <taxon>Betaproteobacteria</taxon>
        <taxon>Burkholderiales</taxon>
        <taxon>Sphaerotilaceae</taxon>
        <taxon>Roseateles</taxon>
    </lineage>
</organism>
<dbReference type="Pfam" id="PF00392">
    <property type="entry name" value="GntR"/>
    <property type="match status" value="1"/>
</dbReference>
<dbReference type="Proteomes" id="UP000295361">
    <property type="component" value="Unassembled WGS sequence"/>
</dbReference>
<dbReference type="Gene3D" id="1.20.120.530">
    <property type="entry name" value="GntR ligand-binding domain-like"/>
    <property type="match status" value="1"/>
</dbReference>
<dbReference type="InterPro" id="IPR000524">
    <property type="entry name" value="Tscrpt_reg_HTH_GntR"/>
</dbReference>
<dbReference type="PANTHER" id="PTHR43537:SF45">
    <property type="entry name" value="GNTR FAMILY REGULATORY PROTEIN"/>
    <property type="match status" value="1"/>
</dbReference>
<reference evidence="5 6" key="1">
    <citation type="submission" date="2019-03" db="EMBL/GenBank/DDBJ databases">
        <title>Genomic Encyclopedia of Type Strains, Phase IV (KMG-IV): sequencing the most valuable type-strain genomes for metagenomic binning, comparative biology and taxonomic classification.</title>
        <authorList>
            <person name="Goeker M."/>
        </authorList>
    </citation>
    <scope>NUCLEOTIDE SEQUENCE [LARGE SCALE GENOMIC DNA]</scope>
    <source>
        <strain evidence="5 6">DSM 16998</strain>
    </source>
</reference>
<evidence type="ECO:0000256" key="3">
    <source>
        <dbReference type="ARBA" id="ARBA00023163"/>
    </source>
</evidence>
<dbReference type="InterPro" id="IPR036388">
    <property type="entry name" value="WH-like_DNA-bd_sf"/>
</dbReference>
<dbReference type="InterPro" id="IPR011711">
    <property type="entry name" value="GntR_C"/>
</dbReference>
<evidence type="ECO:0000313" key="6">
    <source>
        <dbReference type="Proteomes" id="UP000295361"/>
    </source>
</evidence>
<dbReference type="OrthoDB" id="8851860at2"/>
<gene>
    <name evidence="5" type="ORF">DES47_10862</name>
</gene>
<dbReference type="RefSeq" id="WP_133703133.1">
    <property type="nucleotide sequence ID" value="NZ_SNXS01000008.1"/>
</dbReference>
<keyword evidence="2 5" id="KW-0238">DNA-binding</keyword>
<dbReference type="InterPro" id="IPR008920">
    <property type="entry name" value="TF_FadR/GntR_C"/>
</dbReference>
<dbReference type="SMART" id="SM00895">
    <property type="entry name" value="FCD"/>
    <property type="match status" value="1"/>
</dbReference>
<dbReference type="PROSITE" id="PS50949">
    <property type="entry name" value="HTH_GNTR"/>
    <property type="match status" value="1"/>
</dbReference>
<dbReference type="SMART" id="SM00345">
    <property type="entry name" value="HTH_GNTR"/>
    <property type="match status" value="1"/>
</dbReference>
<evidence type="ECO:0000259" key="4">
    <source>
        <dbReference type="PROSITE" id="PS50949"/>
    </source>
</evidence>
<dbReference type="InParanoid" id="A0A4R6QI13"/>